<reference evidence="1" key="1">
    <citation type="submission" date="2022-07" db="EMBL/GenBank/DDBJ databases">
        <title>Marinobacter iranensis a new bacterium isolate from a hipersaline lake in Iran.</title>
        <authorList>
            <person name="Mohammad A.M.A."/>
            <person name="Cristina S.-P."/>
            <person name="Antonio V."/>
        </authorList>
    </citation>
    <scope>NUCLEOTIDE SEQUENCE</scope>
    <source>
        <strain evidence="1">71-i</strain>
    </source>
</reference>
<keyword evidence="2" id="KW-1185">Reference proteome</keyword>
<gene>
    <name evidence="1" type="ORF">NLU14_21495</name>
</gene>
<comment type="caution">
    <text evidence="1">The sequence shown here is derived from an EMBL/GenBank/DDBJ whole genome shotgun (WGS) entry which is preliminary data.</text>
</comment>
<proteinExistence type="predicted"/>
<evidence type="ECO:0000313" key="1">
    <source>
        <dbReference type="EMBL" id="MDF0752803.1"/>
    </source>
</evidence>
<evidence type="ECO:0000313" key="2">
    <source>
        <dbReference type="Proteomes" id="UP001143391"/>
    </source>
</evidence>
<name>A0ABT5YGM5_9GAMM</name>
<accession>A0ABT5YGM5</accession>
<sequence>MELDRNVLEIPADEIADIKVMTTWFEGRVVYERP</sequence>
<organism evidence="1 2">
    <name type="scientific">Marinobacter iranensis</name>
    <dbReference type="NCBI Taxonomy" id="2962607"/>
    <lineage>
        <taxon>Bacteria</taxon>
        <taxon>Pseudomonadati</taxon>
        <taxon>Pseudomonadota</taxon>
        <taxon>Gammaproteobacteria</taxon>
        <taxon>Pseudomonadales</taxon>
        <taxon>Marinobacteraceae</taxon>
        <taxon>Marinobacter</taxon>
    </lineage>
</organism>
<dbReference type="Proteomes" id="UP001143391">
    <property type="component" value="Unassembled WGS sequence"/>
</dbReference>
<protein>
    <submittedName>
        <fullName evidence="1">Uncharacterized protein</fullName>
    </submittedName>
</protein>
<dbReference type="EMBL" id="JANCMW010000073">
    <property type="protein sequence ID" value="MDF0752803.1"/>
    <property type="molecule type" value="Genomic_DNA"/>
</dbReference>